<dbReference type="PANTHER" id="PTHR47633:SF8">
    <property type="entry name" value="SPEG NEIGHBOR PROTEIN"/>
    <property type="match status" value="1"/>
</dbReference>
<dbReference type="SMART" id="SM00409">
    <property type="entry name" value="IG"/>
    <property type="match status" value="1"/>
</dbReference>
<dbReference type="Pfam" id="PF07679">
    <property type="entry name" value="I-set"/>
    <property type="match status" value="1"/>
</dbReference>
<evidence type="ECO:0000313" key="3">
    <source>
        <dbReference type="EMBL" id="MEQ2187775.1"/>
    </source>
</evidence>
<comment type="caution">
    <text evidence="3">The sequence shown here is derived from an EMBL/GenBank/DDBJ whole genome shotgun (WGS) entry which is preliminary data.</text>
</comment>
<sequence length="120" mass="13508">MKTLEHIFAFHLILVTSAYSTQRAPRIITLLETVDILLDHNATFICEVESSPSASITWTKNNQPIMYYDNRYFTKEQGQMLIIPHVKDSDNGEYCCIASNGVGEAAKSCGALQLKMSKLY</sequence>
<dbReference type="Proteomes" id="UP001476798">
    <property type="component" value="Unassembled WGS sequence"/>
</dbReference>
<feature type="domain" description="Ig-like" evidence="2">
    <location>
        <begin position="25"/>
        <end position="117"/>
    </location>
</feature>
<dbReference type="SMART" id="SM00408">
    <property type="entry name" value="IGc2"/>
    <property type="match status" value="1"/>
</dbReference>
<protein>
    <recommendedName>
        <fullName evidence="2">Ig-like domain-containing protein</fullName>
    </recommendedName>
</protein>
<evidence type="ECO:0000313" key="4">
    <source>
        <dbReference type="Proteomes" id="UP001476798"/>
    </source>
</evidence>
<dbReference type="InterPro" id="IPR036179">
    <property type="entry name" value="Ig-like_dom_sf"/>
</dbReference>
<accession>A0ABV0PW87</accession>
<keyword evidence="1" id="KW-0732">Signal</keyword>
<organism evidence="3 4">
    <name type="scientific">Goodea atripinnis</name>
    <dbReference type="NCBI Taxonomy" id="208336"/>
    <lineage>
        <taxon>Eukaryota</taxon>
        <taxon>Metazoa</taxon>
        <taxon>Chordata</taxon>
        <taxon>Craniata</taxon>
        <taxon>Vertebrata</taxon>
        <taxon>Euteleostomi</taxon>
        <taxon>Actinopterygii</taxon>
        <taxon>Neopterygii</taxon>
        <taxon>Teleostei</taxon>
        <taxon>Neoteleostei</taxon>
        <taxon>Acanthomorphata</taxon>
        <taxon>Ovalentaria</taxon>
        <taxon>Atherinomorphae</taxon>
        <taxon>Cyprinodontiformes</taxon>
        <taxon>Goodeidae</taxon>
        <taxon>Goodea</taxon>
    </lineage>
</organism>
<proteinExistence type="predicted"/>
<name>A0ABV0PW87_9TELE</name>
<gene>
    <name evidence="3" type="ORF">GOODEAATRI_008106</name>
</gene>
<dbReference type="InterPro" id="IPR003599">
    <property type="entry name" value="Ig_sub"/>
</dbReference>
<feature type="signal peptide" evidence="1">
    <location>
        <begin position="1"/>
        <end position="20"/>
    </location>
</feature>
<reference evidence="3 4" key="1">
    <citation type="submission" date="2021-06" db="EMBL/GenBank/DDBJ databases">
        <authorList>
            <person name="Palmer J.M."/>
        </authorList>
    </citation>
    <scope>NUCLEOTIDE SEQUENCE [LARGE SCALE GENOMIC DNA]</scope>
    <source>
        <strain evidence="3 4">GA_2019</strain>
        <tissue evidence="3">Muscle</tissue>
    </source>
</reference>
<dbReference type="PANTHER" id="PTHR47633">
    <property type="entry name" value="IMMUNOGLOBULIN"/>
    <property type="match status" value="1"/>
</dbReference>
<dbReference type="Gene3D" id="2.60.40.10">
    <property type="entry name" value="Immunoglobulins"/>
    <property type="match status" value="1"/>
</dbReference>
<dbReference type="InterPro" id="IPR007110">
    <property type="entry name" value="Ig-like_dom"/>
</dbReference>
<keyword evidence="4" id="KW-1185">Reference proteome</keyword>
<dbReference type="EMBL" id="JAHRIO010090386">
    <property type="protein sequence ID" value="MEQ2187775.1"/>
    <property type="molecule type" value="Genomic_DNA"/>
</dbReference>
<dbReference type="InterPro" id="IPR013098">
    <property type="entry name" value="Ig_I-set"/>
</dbReference>
<dbReference type="InterPro" id="IPR013783">
    <property type="entry name" value="Ig-like_fold"/>
</dbReference>
<dbReference type="SUPFAM" id="SSF48726">
    <property type="entry name" value="Immunoglobulin"/>
    <property type="match status" value="1"/>
</dbReference>
<evidence type="ECO:0000259" key="2">
    <source>
        <dbReference type="PROSITE" id="PS50835"/>
    </source>
</evidence>
<feature type="chain" id="PRO_5045059444" description="Ig-like domain-containing protein" evidence="1">
    <location>
        <begin position="21"/>
        <end position="120"/>
    </location>
</feature>
<dbReference type="PROSITE" id="PS50835">
    <property type="entry name" value="IG_LIKE"/>
    <property type="match status" value="1"/>
</dbReference>
<evidence type="ECO:0000256" key="1">
    <source>
        <dbReference type="SAM" id="SignalP"/>
    </source>
</evidence>
<dbReference type="InterPro" id="IPR003598">
    <property type="entry name" value="Ig_sub2"/>
</dbReference>